<organism evidence="1 2">
    <name type="scientific">Candidatus Blautia pullistercoris</name>
    <dbReference type="NCBI Taxonomy" id="2838499"/>
    <lineage>
        <taxon>Bacteria</taxon>
        <taxon>Bacillati</taxon>
        <taxon>Bacillota</taxon>
        <taxon>Clostridia</taxon>
        <taxon>Lachnospirales</taxon>
        <taxon>Lachnospiraceae</taxon>
        <taxon>Blautia</taxon>
    </lineage>
</organism>
<comment type="caution">
    <text evidence="1">The sequence shown here is derived from an EMBL/GenBank/DDBJ whole genome shotgun (WGS) entry which is preliminary data.</text>
</comment>
<accession>A0A9D1VJI8</accession>
<reference evidence="1" key="1">
    <citation type="journal article" date="2021" name="PeerJ">
        <title>Extensive microbial diversity within the chicken gut microbiome revealed by metagenomics and culture.</title>
        <authorList>
            <person name="Gilroy R."/>
            <person name="Ravi A."/>
            <person name="Getino M."/>
            <person name="Pursley I."/>
            <person name="Horton D.L."/>
            <person name="Alikhan N.F."/>
            <person name="Baker D."/>
            <person name="Gharbi K."/>
            <person name="Hall N."/>
            <person name="Watson M."/>
            <person name="Adriaenssens E.M."/>
            <person name="Foster-Nyarko E."/>
            <person name="Jarju S."/>
            <person name="Secka A."/>
            <person name="Antonio M."/>
            <person name="Oren A."/>
            <person name="Chaudhuri R.R."/>
            <person name="La Ragione R."/>
            <person name="Hildebrand F."/>
            <person name="Pallen M.J."/>
        </authorList>
    </citation>
    <scope>NUCLEOTIDE SEQUENCE</scope>
    <source>
        <strain evidence="1">ChiHjej12B11-1927</strain>
    </source>
</reference>
<gene>
    <name evidence="1" type="ORF">H9738_02000</name>
</gene>
<dbReference type="AlphaFoldDB" id="A0A9D1VJI8"/>
<proteinExistence type="predicted"/>
<dbReference type="EMBL" id="DXFG01000039">
    <property type="protein sequence ID" value="HIX36632.1"/>
    <property type="molecule type" value="Genomic_DNA"/>
</dbReference>
<dbReference type="Proteomes" id="UP000824230">
    <property type="component" value="Unassembled WGS sequence"/>
</dbReference>
<reference evidence="1" key="2">
    <citation type="submission" date="2021-04" db="EMBL/GenBank/DDBJ databases">
        <authorList>
            <person name="Gilroy R."/>
        </authorList>
    </citation>
    <scope>NUCLEOTIDE SEQUENCE</scope>
    <source>
        <strain evidence="1">ChiHjej12B11-1927</strain>
    </source>
</reference>
<evidence type="ECO:0000313" key="1">
    <source>
        <dbReference type="EMBL" id="HIX36632.1"/>
    </source>
</evidence>
<name>A0A9D1VJI8_9FIRM</name>
<evidence type="ECO:0000313" key="2">
    <source>
        <dbReference type="Proteomes" id="UP000824230"/>
    </source>
</evidence>
<protein>
    <submittedName>
        <fullName evidence="1">Uncharacterized protein</fullName>
    </submittedName>
</protein>
<sequence>MSKYIALEKKQFYNEMKILSQIGEPKDERRSKSIFGDRIQIRKWTWLEELRDSSFLRRLTETSRKRREGTWIRKKYKRE</sequence>